<dbReference type="InterPro" id="IPR006311">
    <property type="entry name" value="TAT_signal"/>
</dbReference>
<evidence type="ECO:0000313" key="3">
    <source>
        <dbReference type="Proteomes" id="UP000246058"/>
    </source>
</evidence>
<feature type="domain" description="SsuA/THI5-like" evidence="1">
    <location>
        <begin position="56"/>
        <end position="248"/>
    </location>
</feature>
<gene>
    <name evidence="2" type="ORF">DK427_16770</name>
</gene>
<accession>A0A2U8VUZ0</accession>
<dbReference type="SUPFAM" id="SSF53850">
    <property type="entry name" value="Periplasmic binding protein-like II"/>
    <property type="match status" value="1"/>
</dbReference>
<dbReference type="Pfam" id="PF09084">
    <property type="entry name" value="NMT1"/>
    <property type="match status" value="1"/>
</dbReference>
<dbReference type="Proteomes" id="UP000246058">
    <property type="component" value="Chromosome"/>
</dbReference>
<dbReference type="KEGG" id="meti:DK427_16770"/>
<dbReference type="InterPro" id="IPR015168">
    <property type="entry name" value="SsuA/THI5"/>
</dbReference>
<organism evidence="2 3">
    <name type="scientific">Methylobacterium radiodurans</name>
    <dbReference type="NCBI Taxonomy" id="2202828"/>
    <lineage>
        <taxon>Bacteria</taxon>
        <taxon>Pseudomonadati</taxon>
        <taxon>Pseudomonadota</taxon>
        <taxon>Alphaproteobacteria</taxon>
        <taxon>Hyphomicrobiales</taxon>
        <taxon>Methylobacteriaceae</taxon>
        <taxon>Methylobacterium</taxon>
    </lineage>
</organism>
<dbReference type="EMBL" id="CP029551">
    <property type="protein sequence ID" value="AWN37180.1"/>
    <property type="molecule type" value="Genomic_DNA"/>
</dbReference>
<evidence type="ECO:0000313" key="2">
    <source>
        <dbReference type="EMBL" id="AWN37180.1"/>
    </source>
</evidence>
<dbReference type="Gene3D" id="3.40.190.10">
    <property type="entry name" value="Periplasmic binding protein-like II"/>
    <property type="match status" value="2"/>
</dbReference>
<dbReference type="RefSeq" id="WP_109952259.1">
    <property type="nucleotide sequence ID" value="NZ_CP029551.1"/>
</dbReference>
<dbReference type="CDD" id="cd01008">
    <property type="entry name" value="PBP2_NrtA_SsuA_CpmA_like"/>
    <property type="match status" value="1"/>
</dbReference>
<dbReference type="AlphaFoldDB" id="A0A2U8VUZ0"/>
<dbReference type="PANTHER" id="PTHR30024">
    <property type="entry name" value="ALIPHATIC SULFONATES-BINDING PROTEIN-RELATED"/>
    <property type="match status" value="1"/>
</dbReference>
<evidence type="ECO:0000259" key="1">
    <source>
        <dbReference type="Pfam" id="PF09084"/>
    </source>
</evidence>
<protein>
    <submittedName>
        <fullName evidence="2">ABC transporter substrate-binding protein</fullName>
    </submittedName>
</protein>
<name>A0A2U8VUZ0_9HYPH</name>
<dbReference type="PROSITE" id="PS51318">
    <property type="entry name" value="TAT"/>
    <property type="match status" value="1"/>
</dbReference>
<sequence>MIRRRTLLAGLGAGLALAPLPGGRLSGARAQGAPTTIRMGSLKLIHSIAPSFYERFTPEGVRVEVVPFESPTECKNAVVTKSVDFGTFGIAAATLGAAAGEPITVIASTCNRGMAVIARKDSDIRAIRDLRGKRVAIWPGSTQEVFVLERMRMEGLSVKDITPVRVSFSEMHIALARGDVDAYVGAEPGPGVSLASGVGQLVEYPYGTEMGALNMVFGAHRDTLSERPDLVRTMLEIHRKATDFAAGDREAMIAMAVAKLGQKREALERSAPNVELTWRLGPDEVRQAGAYARQMLALKQIKRLPEPGFIDTRFVDAMGRA</sequence>
<reference evidence="2 3" key="1">
    <citation type="submission" date="2018-05" db="EMBL/GenBank/DDBJ databases">
        <title>Complete Genome Sequence of Methylobacterium sp. 17Sr1-43.</title>
        <authorList>
            <person name="Srinivasan S."/>
        </authorList>
    </citation>
    <scope>NUCLEOTIDE SEQUENCE [LARGE SCALE GENOMIC DNA]</scope>
    <source>
        <strain evidence="2 3">17Sr1-43</strain>
    </source>
</reference>
<dbReference type="OrthoDB" id="9815602at2"/>
<keyword evidence="3" id="KW-1185">Reference proteome</keyword>
<proteinExistence type="predicted"/>